<dbReference type="GO" id="GO:0016491">
    <property type="term" value="F:oxidoreductase activity"/>
    <property type="evidence" value="ECO:0007669"/>
    <property type="project" value="InterPro"/>
</dbReference>
<dbReference type="InterPro" id="IPR012951">
    <property type="entry name" value="BBE"/>
</dbReference>
<protein>
    <recommendedName>
        <fullName evidence="3">Berberine/berberine-like domain-containing protein</fullName>
    </recommendedName>
</protein>
<feature type="domain" description="Berberine/berberine-like" evidence="3">
    <location>
        <begin position="12"/>
        <end position="68"/>
    </location>
</feature>
<dbReference type="Gene3D" id="3.30.465.10">
    <property type="match status" value="1"/>
</dbReference>
<dbReference type="AlphaFoldDB" id="A0AAD4VVI4"/>
<keyword evidence="2" id="KW-0274">FAD</keyword>
<organism evidence="4 5">
    <name type="scientific">Prunus dulcis</name>
    <name type="common">Almond</name>
    <name type="synonym">Amygdalus dulcis</name>
    <dbReference type="NCBI Taxonomy" id="3755"/>
    <lineage>
        <taxon>Eukaryota</taxon>
        <taxon>Viridiplantae</taxon>
        <taxon>Streptophyta</taxon>
        <taxon>Embryophyta</taxon>
        <taxon>Tracheophyta</taxon>
        <taxon>Spermatophyta</taxon>
        <taxon>Magnoliopsida</taxon>
        <taxon>eudicotyledons</taxon>
        <taxon>Gunneridae</taxon>
        <taxon>Pentapetalae</taxon>
        <taxon>rosids</taxon>
        <taxon>fabids</taxon>
        <taxon>Rosales</taxon>
        <taxon>Rosaceae</taxon>
        <taxon>Amygdaloideae</taxon>
        <taxon>Amygdaleae</taxon>
        <taxon>Prunus</taxon>
    </lineage>
</organism>
<evidence type="ECO:0000313" key="4">
    <source>
        <dbReference type="EMBL" id="KAI5332069.1"/>
    </source>
</evidence>
<evidence type="ECO:0000313" key="5">
    <source>
        <dbReference type="Proteomes" id="UP001054821"/>
    </source>
</evidence>
<dbReference type="GO" id="GO:0050660">
    <property type="term" value="F:flavin adenine dinucleotide binding"/>
    <property type="evidence" value="ECO:0007669"/>
    <property type="project" value="InterPro"/>
</dbReference>
<evidence type="ECO:0000256" key="1">
    <source>
        <dbReference type="ARBA" id="ARBA00022630"/>
    </source>
</evidence>
<dbReference type="EMBL" id="JAJFAZ020000004">
    <property type="protein sequence ID" value="KAI5332069.1"/>
    <property type="molecule type" value="Genomic_DNA"/>
</dbReference>
<reference evidence="4 5" key="1">
    <citation type="journal article" date="2022" name="G3 (Bethesda)">
        <title>Whole-genome sequence and methylome profiling of the almond [Prunus dulcis (Mill.) D.A. Webb] cultivar 'Nonpareil'.</title>
        <authorList>
            <person name="D'Amico-Willman K.M."/>
            <person name="Ouma W.Z."/>
            <person name="Meulia T."/>
            <person name="Sideli G.M."/>
            <person name="Gradziel T.M."/>
            <person name="Fresnedo-Ramirez J."/>
        </authorList>
    </citation>
    <scope>NUCLEOTIDE SEQUENCE [LARGE SCALE GENOMIC DNA]</scope>
    <source>
        <strain evidence="4">Clone GOH B32 T37-40</strain>
    </source>
</reference>
<dbReference type="Proteomes" id="UP001054821">
    <property type="component" value="Chromosome 4"/>
</dbReference>
<keyword evidence="5" id="KW-1185">Reference proteome</keyword>
<dbReference type="Pfam" id="PF08031">
    <property type="entry name" value="BBE"/>
    <property type="match status" value="1"/>
</dbReference>
<dbReference type="InterPro" id="IPR016169">
    <property type="entry name" value="FAD-bd_PCMH_sub2"/>
</dbReference>
<sequence length="142" mass="16245">MAPYVSKSPRAAYLNYRDLDLGRNKDADTSYAEASIWGLKYFKNNFRGLVHVKTLVDPSNFFREQSIPVFPLEGKIECQEQLDWCAALHQRHEKEEQLVSFPMLVVVPFRCISCLVEDFESAQDNLHGFFMQAAVGPNSLVI</sequence>
<accession>A0AAD4VVI4</accession>
<evidence type="ECO:0000256" key="2">
    <source>
        <dbReference type="ARBA" id="ARBA00022827"/>
    </source>
</evidence>
<name>A0AAD4VVI4_PRUDU</name>
<proteinExistence type="predicted"/>
<dbReference type="PANTHER" id="PTHR32448">
    <property type="entry name" value="OS08G0158400 PROTEIN"/>
    <property type="match status" value="1"/>
</dbReference>
<comment type="caution">
    <text evidence="4">The sequence shown here is derived from an EMBL/GenBank/DDBJ whole genome shotgun (WGS) entry which is preliminary data.</text>
</comment>
<keyword evidence="1" id="KW-0285">Flavoprotein</keyword>
<gene>
    <name evidence="4" type="ORF">L3X38_022197</name>
</gene>
<evidence type="ECO:0000259" key="3">
    <source>
        <dbReference type="Pfam" id="PF08031"/>
    </source>
</evidence>